<evidence type="ECO:0000313" key="11">
    <source>
        <dbReference type="EMBL" id="MEK8126526.1"/>
    </source>
</evidence>
<evidence type="ECO:0000256" key="5">
    <source>
        <dbReference type="ARBA" id="ARBA00023136"/>
    </source>
</evidence>
<comment type="subcellular location">
    <subcellularLocation>
        <location evidence="1">Membrane</location>
        <topology evidence="1">Lipid-anchor</topology>
    </subcellularLocation>
</comment>
<evidence type="ECO:0000313" key="12">
    <source>
        <dbReference type="Proteomes" id="UP001469365"/>
    </source>
</evidence>
<dbReference type="Gene3D" id="3.30.300.210">
    <property type="entry name" value="Nutrient germinant receptor protein C, domain 3"/>
    <property type="match status" value="1"/>
</dbReference>
<evidence type="ECO:0000256" key="7">
    <source>
        <dbReference type="ARBA" id="ARBA00023288"/>
    </source>
</evidence>
<keyword evidence="7" id="KW-0449">Lipoprotein</keyword>
<dbReference type="Pfam" id="PF05504">
    <property type="entry name" value="Spore_GerAC"/>
    <property type="match status" value="1"/>
</dbReference>
<dbReference type="Proteomes" id="UP001469365">
    <property type="component" value="Unassembled WGS sequence"/>
</dbReference>
<evidence type="ECO:0000259" key="9">
    <source>
        <dbReference type="Pfam" id="PF05504"/>
    </source>
</evidence>
<dbReference type="RefSeq" id="WP_341413581.1">
    <property type="nucleotide sequence ID" value="NZ_JBBPCC010000001.1"/>
</dbReference>
<accession>A0ABU9DE30</accession>
<proteinExistence type="inferred from homology"/>
<dbReference type="PANTHER" id="PTHR35789">
    <property type="entry name" value="SPORE GERMINATION PROTEIN B3"/>
    <property type="match status" value="1"/>
</dbReference>
<evidence type="ECO:0000256" key="6">
    <source>
        <dbReference type="ARBA" id="ARBA00023139"/>
    </source>
</evidence>
<dbReference type="PROSITE" id="PS51257">
    <property type="entry name" value="PROKAR_LIPOPROTEIN"/>
    <property type="match status" value="1"/>
</dbReference>
<keyword evidence="6" id="KW-0564">Palmitate</keyword>
<keyword evidence="12" id="KW-1185">Reference proteome</keyword>
<protein>
    <submittedName>
        <fullName evidence="11">Ger(X)C family spore germination protein</fullName>
    </submittedName>
</protein>
<gene>
    <name evidence="11" type="ORF">WMW72_01215</name>
</gene>
<dbReference type="InterPro" id="IPR046953">
    <property type="entry name" value="Spore_GerAC-like_C"/>
</dbReference>
<feature type="chain" id="PRO_5045137885" evidence="8">
    <location>
        <begin position="23"/>
        <end position="387"/>
    </location>
</feature>
<dbReference type="InterPro" id="IPR008844">
    <property type="entry name" value="Spore_GerAC-like"/>
</dbReference>
<name>A0ABU9DE30_9BACL</name>
<organism evidence="11 12">
    <name type="scientific">Paenibacillus filicis</name>
    <dbReference type="NCBI Taxonomy" id="669464"/>
    <lineage>
        <taxon>Bacteria</taxon>
        <taxon>Bacillati</taxon>
        <taxon>Bacillota</taxon>
        <taxon>Bacilli</taxon>
        <taxon>Bacillales</taxon>
        <taxon>Paenibacillaceae</taxon>
        <taxon>Paenibacillus</taxon>
    </lineage>
</organism>
<evidence type="ECO:0000256" key="2">
    <source>
        <dbReference type="ARBA" id="ARBA00007886"/>
    </source>
</evidence>
<feature type="signal peptide" evidence="8">
    <location>
        <begin position="1"/>
        <end position="22"/>
    </location>
</feature>
<keyword evidence="5" id="KW-0472">Membrane</keyword>
<comment type="similarity">
    <text evidence="2">Belongs to the GerABKC lipoprotein family.</text>
</comment>
<reference evidence="11 12" key="1">
    <citation type="submission" date="2024-04" db="EMBL/GenBank/DDBJ databases">
        <title>draft genome sequnece of Paenibacillus filicis.</title>
        <authorList>
            <person name="Kim D.-U."/>
        </authorList>
    </citation>
    <scope>NUCLEOTIDE SEQUENCE [LARGE SCALE GENOMIC DNA]</scope>
    <source>
        <strain evidence="11 12">KACC14197</strain>
    </source>
</reference>
<dbReference type="PANTHER" id="PTHR35789:SF1">
    <property type="entry name" value="SPORE GERMINATION PROTEIN B3"/>
    <property type="match status" value="1"/>
</dbReference>
<feature type="domain" description="Spore germination GerAC-like C-terminal" evidence="9">
    <location>
        <begin position="215"/>
        <end position="375"/>
    </location>
</feature>
<evidence type="ECO:0000256" key="8">
    <source>
        <dbReference type="SAM" id="SignalP"/>
    </source>
</evidence>
<feature type="domain" description="Spore germination protein N-terminal" evidence="10">
    <location>
        <begin position="23"/>
        <end position="190"/>
    </location>
</feature>
<evidence type="ECO:0000256" key="1">
    <source>
        <dbReference type="ARBA" id="ARBA00004635"/>
    </source>
</evidence>
<dbReference type="Pfam" id="PF25198">
    <property type="entry name" value="Spore_GerAC_N"/>
    <property type="match status" value="1"/>
</dbReference>
<comment type="caution">
    <text evidence="11">The sequence shown here is derived from an EMBL/GenBank/DDBJ whole genome shotgun (WGS) entry which is preliminary data.</text>
</comment>
<evidence type="ECO:0000256" key="3">
    <source>
        <dbReference type="ARBA" id="ARBA00022544"/>
    </source>
</evidence>
<dbReference type="InterPro" id="IPR038501">
    <property type="entry name" value="Spore_GerAC_C_sf"/>
</dbReference>
<sequence length="387" mass="43225">MNPFVKSSLLLMLCALLSGCWSKIEINDRNFITSAYVDLSDRPGEIELTVMSPLPNRLGLTGQTQNGGKGRPFATVTKSGKTLPEAFQNIQSDMTRKLTWGQTRAVVVSQAYAERGINELLEWAARRTYFPLKTFLFIAPGKAKDFTNLTPIFEQTPSEILREFANQHTLLDTQIKDVLFAINAKQGTAITLLSLKSSSLVSEGGKKGSWAGIGGAALMDKDKMVGTLPHEDAVMIAWALGSLENPYFSFQMDEGNFSFAFYRLKTRIQPRVQDGRISYRISLAAQAGLEQSKGPANLNEAGIIRRLEQQMNAKIAADMRTALRKTQKAGADVLQLGSYLDWYYPKTWEQVKERWPQVYAGEVKFDVDVSITFKRYNSESTPFWTTG</sequence>
<keyword evidence="3" id="KW-0309">Germination</keyword>
<keyword evidence="4 8" id="KW-0732">Signal</keyword>
<evidence type="ECO:0000256" key="4">
    <source>
        <dbReference type="ARBA" id="ARBA00022729"/>
    </source>
</evidence>
<dbReference type="EMBL" id="JBBPCC010000001">
    <property type="protein sequence ID" value="MEK8126526.1"/>
    <property type="molecule type" value="Genomic_DNA"/>
</dbReference>
<evidence type="ECO:0000259" key="10">
    <source>
        <dbReference type="Pfam" id="PF25198"/>
    </source>
</evidence>
<dbReference type="InterPro" id="IPR057336">
    <property type="entry name" value="GerAC_N"/>
</dbReference>
<dbReference type="NCBIfam" id="TIGR02887">
    <property type="entry name" value="spore_ger_x_C"/>
    <property type="match status" value="1"/>
</dbReference>